<dbReference type="SUPFAM" id="SSF53474">
    <property type="entry name" value="alpha/beta-Hydrolases"/>
    <property type="match status" value="1"/>
</dbReference>
<evidence type="ECO:0000313" key="3">
    <source>
        <dbReference type="Proteomes" id="UP000196320"/>
    </source>
</evidence>
<dbReference type="EMBL" id="FUKO01000023">
    <property type="protein sequence ID" value="SJN39124.1"/>
    <property type="molecule type" value="Genomic_DNA"/>
</dbReference>
<dbReference type="OrthoDB" id="9798122at2"/>
<evidence type="ECO:0008006" key="4">
    <source>
        <dbReference type="Google" id="ProtNLM"/>
    </source>
</evidence>
<evidence type="ECO:0000256" key="1">
    <source>
        <dbReference type="SAM" id="Phobius"/>
    </source>
</evidence>
<keyword evidence="1" id="KW-0812">Transmembrane</keyword>
<dbReference type="Pfam" id="PF03729">
    <property type="entry name" value="DUF308"/>
    <property type="match status" value="3"/>
</dbReference>
<feature type="transmembrane region" description="Helical" evidence="1">
    <location>
        <begin position="92"/>
        <end position="114"/>
    </location>
</feature>
<gene>
    <name evidence="2" type="ORF">FM104_10360</name>
</gene>
<feature type="transmembrane region" description="Helical" evidence="1">
    <location>
        <begin position="38"/>
        <end position="62"/>
    </location>
</feature>
<dbReference type="InterPro" id="IPR005152">
    <property type="entry name" value="Lipase_secreted"/>
</dbReference>
<name>A0A1R4K4M2_9MICO</name>
<feature type="transmembrane region" description="Helical" evidence="1">
    <location>
        <begin position="12"/>
        <end position="32"/>
    </location>
</feature>
<dbReference type="PANTHER" id="PTHR34853">
    <property type="match status" value="1"/>
</dbReference>
<dbReference type="RefSeq" id="WP_087132158.1">
    <property type="nucleotide sequence ID" value="NZ_FUKO01000023.1"/>
</dbReference>
<dbReference type="GO" id="GO:0016042">
    <property type="term" value="P:lipid catabolic process"/>
    <property type="evidence" value="ECO:0007669"/>
    <property type="project" value="InterPro"/>
</dbReference>
<accession>A0A1R4K4M2</accession>
<dbReference type="InterPro" id="IPR005325">
    <property type="entry name" value="DUF308_memb"/>
</dbReference>
<evidence type="ECO:0000313" key="2">
    <source>
        <dbReference type="EMBL" id="SJN39124.1"/>
    </source>
</evidence>
<keyword evidence="3" id="KW-1185">Reference proteome</keyword>
<keyword evidence="1" id="KW-0472">Membrane</keyword>
<dbReference type="Pfam" id="PF03583">
    <property type="entry name" value="LIP"/>
    <property type="match status" value="1"/>
</dbReference>
<keyword evidence="1" id="KW-1133">Transmembrane helix</keyword>
<dbReference type="PANTHER" id="PTHR34853:SF1">
    <property type="entry name" value="LIPASE 5"/>
    <property type="match status" value="1"/>
</dbReference>
<proteinExistence type="predicted"/>
<organism evidence="2 3">
    <name type="scientific">Microbacterium esteraromaticum</name>
    <dbReference type="NCBI Taxonomy" id="57043"/>
    <lineage>
        <taxon>Bacteria</taxon>
        <taxon>Bacillati</taxon>
        <taxon>Actinomycetota</taxon>
        <taxon>Actinomycetes</taxon>
        <taxon>Micrococcales</taxon>
        <taxon>Microbacteriaceae</taxon>
        <taxon>Microbacterium</taxon>
    </lineage>
</organism>
<feature type="transmembrane region" description="Helical" evidence="1">
    <location>
        <begin position="149"/>
        <end position="168"/>
    </location>
</feature>
<dbReference type="InterPro" id="IPR029058">
    <property type="entry name" value="AB_hydrolase_fold"/>
</dbReference>
<dbReference type="Gene3D" id="3.40.50.1820">
    <property type="entry name" value="alpha/beta hydrolase"/>
    <property type="match status" value="2"/>
</dbReference>
<reference evidence="2 3" key="1">
    <citation type="submission" date="2017-02" db="EMBL/GenBank/DDBJ databases">
        <authorList>
            <person name="Peterson S.W."/>
        </authorList>
    </citation>
    <scope>NUCLEOTIDE SEQUENCE [LARGE SCALE GENOMIC DNA]</scope>
    <source>
        <strain evidence="2 3">B Mb 05.01</strain>
    </source>
</reference>
<feature type="transmembrane region" description="Helical" evidence="1">
    <location>
        <begin position="126"/>
        <end position="143"/>
    </location>
</feature>
<dbReference type="Proteomes" id="UP000196320">
    <property type="component" value="Unassembled WGS sequence"/>
</dbReference>
<dbReference type="GO" id="GO:0004806">
    <property type="term" value="F:triacylglycerol lipase activity"/>
    <property type="evidence" value="ECO:0007669"/>
    <property type="project" value="InterPro"/>
</dbReference>
<protein>
    <recommendedName>
        <fullName evidence="4">Lipase</fullName>
    </recommendedName>
</protein>
<feature type="transmembrane region" description="Helical" evidence="1">
    <location>
        <begin position="188"/>
        <end position="211"/>
    </location>
</feature>
<feature type="transmembrane region" description="Helical" evidence="1">
    <location>
        <begin position="69"/>
        <end position="86"/>
    </location>
</feature>
<sequence>MNLLIRYAQRLPRAVTAFLAAAAIAVGVVLIIHPTTALGVLALLIGAGLVLAGLLELLFPVAGSERMRVLLASALVITGVVVLVLPGLTVRVLAQVVGVALIVRGAVGAGALIIRRDRTLDRRIAESLLGLAGIAFGILAIVWPDITLLIVSVVFGATLAIAGIAGLIRMLHGRRELKASRETITRRWVRTIAAVCAVALVAGTVVASATLREGTRVTDDFYAAPRTVAGEPGQLIRAEEFATGVPSGASAWRILYTTTHGDGRAAIASGIVVVPDAGEQHPVVAWHHGSTGFDRACAPSLAPQPFKSGGLYVLDDVLEHGWALVATDYIGLGTEGPHPYMVGEDSARAELDAVRAARQLDDAKLGGQTVAWGHSQGGAASLWSAAIESDYAPDVPLDGAVALAPASDLTSMVDGVFDVPEGSVFAAFVISAYSEIYPDVSFSRYVRADAEVSVRELVSRCLDEPPTLVSILTLFALSQDPSMIARDPDAGPLGARLAQNVPPAAAVPVLIGQGGDDELVLFGMQSDYANQLCADGATIDFRAYGGLRHHSLIEADSPAMEEAVAWTSDRFAGTEPYSTCR</sequence>
<dbReference type="AlphaFoldDB" id="A0A1R4K4M2"/>